<dbReference type="RefSeq" id="WP_344260468.1">
    <property type="nucleotide sequence ID" value="NZ_BAAAMR010000002.1"/>
</dbReference>
<evidence type="ECO:0000313" key="12">
    <source>
        <dbReference type="Proteomes" id="UP001501020"/>
    </source>
</evidence>
<feature type="transmembrane region" description="Helical" evidence="8">
    <location>
        <begin position="110"/>
        <end position="130"/>
    </location>
</feature>
<feature type="compositionally biased region" description="Basic and acidic residues" evidence="7">
    <location>
        <begin position="312"/>
        <end position="330"/>
    </location>
</feature>
<dbReference type="InterPro" id="IPR002524">
    <property type="entry name" value="Cation_efflux"/>
</dbReference>
<dbReference type="Proteomes" id="UP001501020">
    <property type="component" value="Unassembled WGS sequence"/>
</dbReference>
<evidence type="ECO:0000256" key="7">
    <source>
        <dbReference type="SAM" id="MobiDB-lite"/>
    </source>
</evidence>
<dbReference type="InterPro" id="IPR027470">
    <property type="entry name" value="Cation_efflux_CTD"/>
</dbReference>
<dbReference type="PANTHER" id="PTHR43840:SF15">
    <property type="entry name" value="MITOCHONDRIAL METAL TRANSPORTER 1-RELATED"/>
    <property type="match status" value="1"/>
</dbReference>
<dbReference type="NCBIfam" id="TIGR01297">
    <property type="entry name" value="CDF"/>
    <property type="match status" value="1"/>
</dbReference>
<evidence type="ECO:0000259" key="10">
    <source>
        <dbReference type="Pfam" id="PF16916"/>
    </source>
</evidence>
<reference evidence="11 12" key="1">
    <citation type="journal article" date="2019" name="Int. J. Syst. Evol. Microbiol.">
        <title>The Global Catalogue of Microorganisms (GCM) 10K type strain sequencing project: providing services to taxonomists for standard genome sequencing and annotation.</title>
        <authorList>
            <consortium name="The Broad Institute Genomics Platform"/>
            <consortium name="The Broad Institute Genome Sequencing Center for Infectious Disease"/>
            <person name="Wu L."/>
            <person name="Ma J."/>
        </authorList>
    </citation>
    <scope>NUCLEOTIDE SEQUENCE [LARGE SCALE GENOMIC DNA]</scope>
    <source>
        <strain evidence="11 12">JCM 13850</strain>
    </source>
</reference>
<comment type="subcellular location">
    <subcellularLocation>
        <location evidence="1">Membrane</location>
        <topology evidence="1">Multi-pass membrane protein</topology>
    </subcellularLocation>
</comment>
<dbReference type="InterPro" id="IPR027469">
    <property type="entry name" value="Cation_efflux_TMD_sf"/>
</dbReference>
<keyword evidence="4 8" id="KW-0812">Transmembrane</keyword>
<evidence type="ECO:0000256" key="2">
    <source>
        <dbReference type="ARBA" id="ARBA00008114"/>
    </source>
</evidence>
<dbReference type="PANTHER" id="PTHR43840">
    <property type="entry name" value="MITOCHONDRIAL METAL TRANSPORTER 1-RELATED"/>
    <property type="match status" value="1"/>
</dbReference>
<dbReference type="Pfam" id="PF01545">
    <property type="entry name" value="Cation_efflux"/>
    <property type="match status" value="1"/>
</dbReference>
<dbReference type="Gene3D" id="3.30.70.1350">
    <property type="entry name" value="Cation efflux protein, cytoplasmic domain"/>
    <property type="match status" value="1"/>
</dbReference>
<evidence type="ECO:0000256" key="4">
    <source>
        <dbReference type="ARBA" id="ARBA00022692"/>
    </source>
</evidence>
<evidence type="ECO:0000256" key="6">
    <source>
        <dbReference type="ARBA" id="ARBA00023136"/>
    </source>
</evidence>
<gene>
    <name evidence="11" type="ORF">GCM10009727_02940</name>
</gene>
<evidence type="ECO:0000259" key="9">
    <source>
        <dbReference type="Pfam" id="PF01545"/>
    </source>
</evidence>
<feature type="transmembrane region" description="Helical" evidence="8">
    <location>
        <begin position="40"/>
        <end position="66"/>
    </location>
</feature>
<proteinExistence type="inferred from homology"/>
<keyword evidence="12" id="KW-1185">Reference proteome</keyword>
<dbReference type="InterPro" id="IPR036837">
    <property type="entry name" value="Cation_efflux_CTD_sf"/>
</dbReference>
<evidence type="ECO:0000256" key="3">
    <source>
        <dbReference type="ARBA" id="ARBA00022448"/>
    </source>
</evidence>
<keyword evidence="5 8" id="KW-1133">Transmembrane helix</keyword>
<dbReference type="InterPro" id="IPR058533">
    <property type="entry name" value="Cation_efflux_TM"/>
</dbReference>
<dbReference type="SUPFAM" id="SSF161111">
    <property type="entry name" value="Cation efflux protein transmembrane domain-like"/>
    <property type="match status" value="1"/>
</dbReference>
<dbReference type="EMBL" id="BAAAMR010000002">
    <property type="protein sequence ID" value="GAA2119246.1"/>
    <property type="molecule type" value="Genomic_DNA"/>
</dbReference>
<comment type="caution">
    <text evidence="11">The sequence shown here is derived from an EMBL/GenBank/DDBJ whole genome shotgun (WGS) entry which is preliminary data.</text>
</comment>
<feature type="transmembrane region" description="Helical" evidence="8">
    <location>
        <begin position="142"/>
        <end position="159"/>
    </location>
</feature>
<name>A0ABN2XZ48_9ACTN</name>
<evidence type="ECO:0000256" key="5">
    <source>
        <dbReference type="ARBA" id="ARBA00022989"/>
    </source>
</evidence>
<accession>A0ABN2XZ48</accession>
<dbReference type="Gene3D" id="1.20.1510.10">
    <property type="entry name" value="Cation efflux protein transmembrane domain"/>
    <property type="match status" value="1"/>
</dbReference>
<feature type="transmembrane region" description="Helical" evidence="8">
    <location>
        <begin position="209"/>
        <end position="226"/>
    </location>
</feature>
<dbReference type="Pfam" id="PF16916">
    <property type="entry name" value="ZT_dimer"/>
    <property type="match status" value="1"/>
</dbReference>
<evidence type="ECO:0000256" key="8">
    <source>
        <dbReference type="SAM" id="Phobius"/>
    </source>
</evidence>
<protein>
    <submittedName>
        <fullName evidence="11">Cation diffusion facilitator family transporter</fullName>
    </submittedName>
</protein>
<dbReference type="InterPro" id="IPR050291">
    <property type="entry name" value="CDF_Transporter"/>
</dbReference>
<comment type="similarity">
    <text evidence="2">Belongs to the cation diffusion facilitator (CDF) transporter (TC 2.A.4) family.</text>
</comment>
<keyword evidence="3" id="KW-0813">Transport</keyword>
<feature type="domain" description="Cation efflux protein cytoplasmic" evidence="10">
    <location>
        <begin position="239"/>
        <end position="314"/>
    </location>
</feature>
<feature type="region of interest" description="Disordered" evidence="7">
    <location>
        <begin position="310"/>
        <end position="330"/>
    </location>
</feature>
<keyword evidence="6 8" id="KW-0472">Membrane</keyword>
<dbReference type="SUPFAM" id="SSF160240">
    <property type="entry name" value="Cation efflux protein cytoplasmic domain-like"/>
    <property type="match status" value="1"/>
</dbReference>
<feature type="transmembrane region" description="Helical" evidence="8">
    <location>
        <begin position="180"/>
        <end position="203"/>
    </location>
</feature>
<organism evidence="11 12">
    <name type="scientific">Actinomadura napierensis</name>
    <dbReference type="NCBI Taxonomy" id="267854"/>
    <lineage>
        <taxon>Bacteria</taxon>
        <taxon>Bacillati</taxon>
        <taxon>Actinomycetota</taxon>
        <taxon>Actinomycetes</taxon>
        <taxon>Streptosporangiales</taxon>
        <taxon>Thermomonosporaceae</taxon>
        <taxon>Actinomadura</taxon>
    </lineage>
</organism>
<evidence type="ECO:0000313" key="11">
    <source>
        <dbReference type="EMBL" id="GAA2119246.1"/>
    </source>
</evidence>
<evidence type="ECO:0000256" key="1">
    <source>
        <dbReference type="ARBA" id="ARBA00004141"/>
    </source>
</evidence>
<feature type="domain" description="Cation efflux protein transmembrane" evidence="9">
    <location>
        <begin position="41"/>
        <end position="234"/>
    </location>
</feature>
<feature type="transmembrane region" description="Helical" evidence="8">
    <location>
        <begin position="72"/>
        <end position="90"/>
    </location>
</feature>
<sequence>MSEHGHRHGLRHRIGHLLRPHSHAGQADRALETSSQGIRALWISLAGLGATTVLQAAVVALSGSVALLGDTLHNATDALTAVPLGIAFVLGRRPPTRRYTYGYGRAEDLAGVVIVLAVAASSAAAGYTAVARLLHPQPVDHLAAVAAAALAGFAGNELVARYRVRVGRRIGSAALVADGLHARADGFASLAVLLGAAGTALGLPWADPAVGLLITAAILAVLGQTAREVWRRLMDAVDPALVDRAETALAATPGVLAVGDVRLRWIGHRLRAECDVTVDPSCTLVRAHRVAVDAEHALLHALPRLAGALVHPDPRPGPGEDHHAVLADHR</sequence>